<comment type="caution">
    <text evidence="3">The sequence shown here is derived from an EMBL/GenBank/DDBJ whole genome shotgun (WGS) entry which is preliminary data.</text>
</comment>
<sequence length="213" mass="22380">MRYLPMVLACSLAAPAAMAQTPPAITPTRDVAVTYRVTGQGPGNGTEMQMSWQASTGLMRVDLPGGQGFMVINQRDGMTGFVVMEAQRMIMDIPAGQLPPAANMQPSANARFTREGTARVANTDCTVWRMEDRGQAGRTCLTADGVMLRAQADGNQQAQVEATAVNYGAQNAARFQRPAGYQALQMPAGVPGAAGGLPRGTAMPPPGMTPPAR</sequence>
<feature type="signal peptide" evidence="2">
    <location>
        <begin position="1"/>
        <end position="19"/>
    </location>
</feature>
<evidence type="ECO:0000256" key="1">
    <source>
        <dbReference type="SAM" id="MobiDB-lite"/>
    </source>
</evidence>
<reference evidence="3 4" key="1">
    <citation type="submission" date="2021-05" db="EMBL/GenBank/DDBJ databases">
        <title>Roseococcus sp. XZZS9, whole genome shotgun sequencing project.</title>
        <authorList>
            <person name="Zhao G."/>
            <person name="Shen L."/>
        </authorList>
    </citation>
    <scope>NUCLEOTIDE SEQUENCE [LARGE SCALE GENOMIC DNA]</scope>
    <source>
        <strain evidence="3 4">XZZS9</strain>
    </source>
</reference>
<dbReference type="EMBL" id="JAHCDA010000001">
    <property type="protein sequence ID" value="MBS7809525.1"/>
    <property type="molecule type" value="Genomic_DNA"/>
</dbReference>
<evidence type="ECO:0000256" key="2">
    <source>
        <dbReference type="SAM" id="SignalP"/>
    </source>
</evidence>
<feature type="compositionally biased region" description="Pro residues" evidence="1">
    <location>
        <begin position="203"/>
        <end position="213"/>
    </location>
</feature>
<gene>
    <name evidence="3" type="ORF">KHU32_01160</name>
</gene>
<evidence type="ECO:0008006" key="5">
    <source>
        <dbReference type="Google" id="ProtNLM"/>
    </source>
</evidence>
<keyword evidence="4" id="KW-1185">Reference proteome</keyword>
<dbReference type="Proteomes" id="UP000766336">
    <property type="component" value="Unassembled WGS sequence"/>
</dbReference>
<organism evidence="3 4">
    <name type="scientific">Roseococcus pinisoli</name>
    <dbReference type="NCBI Taxonomy" id="2835040"/>
    <lineage>
        <taxon>Bacteria</taxon>
        <taxon>Pseudomonadati</taxon>
        <taxon>Pseudomonadota</taxon>
        <taxon>Alphaproteobacteria</taxon>
        <taxon>Acetobacterales</taxon>
        <taxon>Roseomonadaceae</taxon>
        <taxon>Roseococcus</taxon>
    </lineage>
</organism>
<feature type="chain" id="PRO_5046700336" description="DUF4412 domain-containing protein" evidence="2">
    <location>
        <begin position="20"/>
        <end position="213"/>
    </location>
</feature>
<evidence type="ECO:0000313" key="3">
    <source>
        <dbReference type="EMBL" id="MBS7809525.1"/>
    </source>
</evidence>
<evidence type="ECO:0000313" key="4">
    <source>
        <dbReference type="Proteomes" id="UP000766336"/>
    </source>
</evidence>
<accession>A0ABS5Q984</accession>
<keyword evidence="2" id="KW-0732">Signal</keyword>
<protein>
    <recommendedName>
        <fullName evidence="5">DUF4412 domain-containing protein</fullName>
    </recommendedName>
</protein>
<name>A0ABS5Q984_9PROT</name>
<proteinExistence type="predicted"/>
<feature type="region of interest" description="Disordered" evidence="1">
    <location>
        <begin position="192"/>
        <end position="213"/>
    </location>
</feature>
<dbReference type="RefSeq" id="WP_213668220.1">
    <property type="nucleotide sequence ID" value="NZ_JAHCDA010000001.1"/>
</dbReference>